<name>A0ABY9VM15_9BACI</name>
<keyword evidence="2" id="KW-1185">Reference proteome</keyword>
<organism evidence="1 2">
    <name type="scientific">Mesobacillus jeotgali</name>
    <dbReference type="NCBI Taxonomy" id="129985"/>
    <lineage>
        <taxon>Bacteria</taxon>
        <taxon>Bacillati</taxon>
        <taxon>Bacillota</taxon>
        <taxon>Bacilli</taxon>
        <taxon>Bacillales</taxon>
        <taxon>Bacillaceae</taxon>
        <taxon>Mesobacillus</taxon>
    </lineage>
</organism>
<proteinExistence type="predicted"/>
<evidence type="ECO:0000313" key="1">
    <source>
        <dbReference type="EMBL" id="WNF24179.1"/>
    </source>
</evidence>
<dbReference type="RefSeq" id="WP_311074838.1">
    <property type="nucleotide sequence ID" value="NZ_CP134494.1"/>
</dbReference>
<gene>
    <name evidence="1" type="ORF">RH061_06765</name>
</gene>
<accession>A0ABY9VM15</accession>
<evidence type="ECO:0000313" key="2">
    <source>
        <dbReference type="Proteomes" id="UP001303324"/>
    </source>
</evidence>
<dbReference type="Pfam" id="PF08905">
    <property type="entry name" value="DUF1850"/>
    <property type="match status" value="1"/>
</dbReference>
<dbReference type="Proteomes" id="UP001303324">
    <property type="component" value="Chromosome"/>
</dbReference>
<dbReference type="InterPro" id="IPR015001">
    <property type="entry name" value="DUF1850"/>
</dbReference>
<sequence>MKPIKIKNKIFVLLLLISLLLIISIKIPYKQALVFLQPEKGDILCYVPIASGENFKIRYKHSIHLSDVIESYKVTKQNEIQQYELEYEDFAIGMPSEVSGSERFLMEDGKYYIKNMDRRFEHFDLRVGKVRANHTFVQGKISFPLSKAIEPGTRVRIQVRKINFIQQMKGVNILERKE</sequence>
<reference evidence="1 2" key="1">
    <citation type="submission" date="2023-09" db="EMBL/GenBank/DDBJ databases">
        <title>Microbial mechanism of fulvic acid promoting antimony reduction mineralization in rice fields.</title>
        <authorList>
            <person name="Chen G."/>
            <person name="Lan J."/>
        </authorList>
    </citation>
    <scope>NUCLEOTIDE SEQUENCE [LARGE SCALE GENOMIC DNA]</scope>
    <source>
        <strain evidence="1 2">PS1</strain>
    </source>
</reference>
<dbReference type="EMBL" id="CP134494">
    <property type="protein sequence ID" value="WNF24179.1"/>
    <property type="molecule type" value="Genomic_DNA"/>
</dbReference>
<protein>
    <submittedName>
        <fullName evidence="1">DUF1850 domain-containing protein</fullName>
    </submittedName>
</protein>